<evidence type="ECO:0000256" key="7">
    <source>
        <dbReference type="ARBA" id="ARBA00047943"/>
    </source>
</evidence>
<evidence type="ECO:0000256" key="3">
    <source>
        <dbReference type="ARBA" id="ARBA00034487"/>
    </source>
</evidence>
<evidence type="ECO:0000313" key="10">
    <source>
        <dbReference type="EMBL" id="GAA4008438.1"/>
    </source>
</evidence>
<keyword evidence="10" id="KW-0489">Methyltransferase</keyword>
<keyword evidence="2" id="KW-0949">S-adenosyl-L-methionine</keyword>
<evidence type="ECO:0000259" key="9">
    <source>
        <dbReference type="Pfam" id="PF13847"/>
    </source>
</evidence>
<dbReference type="RefSeq" id="WP_344710368.1">
    <property type="nucleotide sequence ID" value="NZ_BAAAZD010000002.1"/>
</dbReference>
<accession>A0ABP7S913</accession>
<evidence type="ECO:0000256" key="2">
    <source>
        <dbReference type="ARBA" id="ARBA00022691"/>
    </source>
</evidence>
<dbReference type="EMBL" id="BAAAZD010000002">
    <property type="protein sequence ID" value="GAA4008438.1"/>
    <property type="molecule type" value="Genomic_DNA"/>
</dbReference>
<comment type="catalytic activity">
    <reaction evidence="8">
        <text>arsenic triglutathione + 3 [thioredoxin]-dithiol + 3 S-adenosyl-L-methionine = trimethylarsine + 3 [thioredoxin]-disulfide + 3 glutathione + 3 S-adenosyl-L-homocysteine + 3 H(+)</text>
        <dbReference type="Rhea" id="RHEA:69432"/>
        <dbReference type="Rhea" id="RHEA-COMP:10698"/>
        <dbReference type="Rhea" id="RHEA-COMP:10700"/>
        <dbReference type="ChEBI" id="CHEBI:15378"/>
        <dbReference type="ChEBI" id="CHEBI:27130"/>
        <dbReference type="ChEBI" id="CHEBI:29950"/>
        <dbReference type="ChEBI" id="CHEBI:50058"/>
        <dbReference type="ChEBI" id="CHEBI:57856"/>
        <dbReference type="ChEBI" id="CHEBI:57925"/>
        <dbReference type="ChEBI" id="CHEBI:59789"/>
        <dbReference type="ChEBI" id="CHEBI:183640"/>
        <dbReference type="EC" id="2.1.1.137"/>
    </reaction>
</comment>
<evidence type="ECO:0000256" key="1">
    <source>
        <dbReference type="ARBA" id="ARBA00022679"/>
    </source>
</evidence>
<evidence type="ECO:0000256" key="8">
    <source>
        <dbReference type="ARBA" id="ARBA00048428"/>
    </source>
</evidence>
<dbReference type="Gene3D" id="3.40.50.150">
    <property type="entry name" value="Vaccinia Virus protein VP39"/>
    <property type="match status" value="1"/>
</dbReference>
<keyword evidence="11" id="KW-1185">Reference proteome</keyword>
<organism evidence="10 11">
    <name type="scientific">Sphingomonas humi</name>
    <dbReference type="NCBI Taxonomy" id="335630"/>
    <lineage>
        <taxon>Bacteria</taxon>
        <taxon>Pseudomonadati</taxon>
        <taxon>Pseudomonadota</taxon>
        <taxon>Alphaproteobacteria</taxon>
        <taxon>Sphingomonadales</taxon>
        <taxon>Sphingomonadaceae</taxon>
        <taxon>Sphingomonas</taxon>
    </lineage>
</organism>
<dbReference type="EC" id="2.1.1.137" evidence="4"/>
<reference evidence="11" key="1">
    <citation type="journal article" date="2019" name="Int. J. Syst. Evol. Microbiol.">
        <title>The Global Catalogue of Microorganisms (GCM) 10K type strain sequencing project: providing services to taxonomists for standard genome sequencing and annotation.</title>
        <authorList>
            <consortium name="The Broad Institute Genomics Platform"/>
            <consortium name="The Broad Institute Genome Sequencing Center for Infectious Disease"/>
            <person name="Wu L."/>
            <person name="Ma J."/>
        </authorList>
    </citation>
    <scope>NUCLEOTIDE SEQUENCE [LARGE SCALE GENOMIC DNA]</scope>
    <source>
        <strain evidence="11">JCM 16603</strain>
    </source>
</reference>
<name>A0ABP7S913_9SPHN</name>
<dbReference type="Gene3D" id="3.40.5.100">
    <property type="match status" value="1"/>
</dbReference>
<proteinExistence type="inferred from homology"/>
<dbReference type="InterPro" id="IPR026669">
    <property type="entry name" value="Arsenite_MeTrfase-like"/>
</dbReference>
<dbReference type="PANTHER" id="PTHR43675:SF8">
    <property type="entry name" value="ARSENITE METHYLTRANSFERASE"/>
    <property type="match status" value="1"/>
</dbReference>
<evidence type="ECO:0000256" key="5">
    <source>
        <dbReference type="ARBA" id="ARBA00034545"/>
    </source>
</evidence>
<protein>
    <recommendedName>
        <fullName evidence="5">Arsenite methyltransferase</fullName>
        <ecNumber evidence="4">2.1.1.137</ecNumber>
    </recommendedName>
</protein>
<dbReference type="SUPFAM" id="SSF53335">
    <property type="entry name" value="S-adenosyl-L-methionine-dependent methyltransferases"/>
    <property type="match status" value="1"/>
</dbReference>
<dbReference type="InterPro" id="IPR029063">
    <property type="entry name" value="SAM-dependent_MTases_sf"/>
</dbReference>
<comment type="similarity">
    <text evidence="3">Belongs to the methyltransferase superfamily. Arsenite methyltransferase family.</text>
</comment>
<dbReference type="PANTHER" id="PTHR43675">
    <property type="entry name" value="ARSENITE METHYLTRANSFERASE"/>
    <property type="match status" value="1"/>
</dbReference>
<evidence type="ECO:0000313" key="11">
    <source>
        <dbReference type="Proteomes" id="UP001501310"/>
    </source>
</evidence>
<dbReference type="InterPro" id="IPR025714">
    <property type="entry name" value="Methyltranfer_dom"/>
</dbReference>
<dbReference type="Pfam" id="PF13847">
    <property type="entry name" value="Methyltransf_31"/>
    <property type="match status" value="1"/>
</dbReference>
<evidence type="ECO:0000256" key="6">
    <source>
        <dbReference type="ARBA" id="ARBA00047941"/>
    </source>
</evidence>
<feature type="domain" description="Methyltransferase" evidence="9">
    <location>
        <begin position="62"/>
        <end position="214"/>
    </location>
</feature>
<sequence length="345" mass="37427">MNIENSRNYYGQVLSGSADLRTDACCTTEAPPPAIRAALANVHEEVRSRYYGCGLVVPDAIEGCAILDLGSGSGQDAYLLSQLVGARGSVTGVDATPEQLEVAERHRDWHAEKFGFANTRFLQGDIEWLDELGLADASFDVIVSNCVINLVADKAAVFRAAHRLLKPGGELYFSDVYADRRVAPELLADPVLHGECLAGALYWGDFDSLAKAAGFADPRLVTDRPLGIGDPAVAEKVAGHRFFSATYRLFKLDGLEPQCEDYGQAVRYRGTIPGSFTLDKHHHIEAGRVFPVCGNTWKMLAETRFASHFDFFGDFARHYGVFAGCGSSLPFDDQEVADTASSGCC</sequence>
<gene>
    <name evidence="10" type="ORF">GCM10022211_22520</name>
</gene>
<dbReference type="Proteomes" id="UP001501310">
    <property type="component" value="Unassembled WGS sequence"/>
</dbReference>
<dbReference type="GO" id="GO:0032259">
    <property type="term" value="P:methylation"/>
    <property type="evidence" value="ECO:0007669"/>
    <property type="project" value="UniProtKB-KW"/>
</dbReference>
<comment type="caution">
    <text evidence="10">The sequence shown here is derived from an EMBL/GenBank/DDBJ whole genome shotgun (WGS) entry which is preliminary data.</text>
</comment>
<comment type="catalytic activity">
    <reaction evidence="6">
        <text>arsenic triglutathione + [thioredoxin]-dithiol + S-adenosyl-L-methionine + 2 H2O = methylarsonous acid + [thioredoxin]-disulfide + 3 glutathione + S-adenosyl-L-homocysteine + H(+)</text>
        <dbReference type="Rhea" id="RHEA:69460"/>
        <dbReference type="Rhea" id="RHEA-COMP:10698"/>
        <dbReference type="Rhea" id="RHEA-COMP:10700"/>
        <dbReference type="ChEBI" id="CHEBI:15377"/>
        <dbReference type="ChEBI" id="CHEBI:15378"/>
        <dbReference type="ChEBI" id="CHEBI:17826"/>
        <dbReference type="ChEBI" id="CHEBI:29950"/>
        <dbReference type="ChEBI" id="CHEBI:50058"/>
        <dbReference type="ChEBI" id="CHEBI:57856"/>
        <dbReference type="ChEBI" id="CHEBI:57925"/>
        <dbReference type="ChEBI" id="CHEBI:59789"/>
        <dbReference type="ChEBI" id="CHEBI:183640"/>
        <dbReference type="EC" id="2.1.1.137"/>
    </reaction>
</comment>
<keyword evidence="1" id="KW-0808">Transferase</keyword>
<evidence type="ECO:0000256" key="4">
    <source>
        <dbReference type="ARBA" id="ARBA00034521"/>
    </source>
</evidence>
<dbReference type="GO" id="GO:0008168">
    <property type="term" value="F:methyltransferase activity"/>
    <property type="evidence" value="ECO:0007669"/>
    <property type="project" value="UniProtKB-KW"/>
</dbReference>
<dbReference type="CDD" id="cd02440">
    <property type="entry name" value="AdoMet_MTases"/>
    <property type="match status" value="1"/>
</dbReference>
<comment type="catalytic activity">
    <reaction evidence="7">
        <text>arsenic triglutathione + 2 [thioredoxin]-dithiol + 2 S-adenosyl-L-methionine + H2O = dimethylarsinous acid + 2 [thioredoxin]-disulfide + 3 glutathione + 2 S-adenosyl-L-homocysteine + 2 H(+)</text>
        <dbReference type="Rhea" id="RHEA:69464"/>
        <dbReference type="Rhea" id="RHEA-COMP:10698"/>
        <dbReference type="Rhea" id="RHEA-COMP:10700"/>
        <dbReference type="ChEBI" id="CHEBI:15377"/>
        <dbReference type="ChEBI" id="CHEBI:15378"/>
        <dbReference type="ChEBI" id="CHEBI:23808"/>
        <dbReference type="ChEBI" id="CHEBI:29950"/>
        <dbReference type="ChEBI" id="CHEBI:50058"/>
        <dbReference type="ChEBI" id="CHEBI:57856"/>
        <dbReference type="ChEBI" id="CHEBI:57925"/>
        <dbReference type="ChEBI" id="CHEBI:59789"/>
        <dbReference type="ChEBI" id="CHEBI:183640"/>
        <dbReference type="EC" id="2.1.1.137"/>
    </reaction>
</comment>